<organism evidence="1">
    <name type="scientific">Cupriavidus taiwanensis</name>
    <dbReference type="NCBI Taxonomy" id="164546"/>
    <lineage>
        <taxon>Bacteria</taxon>
        <taxon>Pseudomonadati</taxon>
        <taxon>Pseudomonadota</taxon>
        <taxon>Betaproteobacteria</taxon>
        <taxon>Burkholderiales</taxon>
        <taxon>Burkholderiaceae</taxon>
        <taxon>Cupriavidus</taxon>
    </lineage>
</organism>
<gene>
    <name evidence="1" type="ORF">CBM2612_P0508</name>
</gene>
<geneLocation type="plasmid" evidence="1">
    <name>I</name>
</geneLocation>
<evidence type="ECO:0000313" key="1">
    <source>
        <dbReference type="EMBL" id="SPD49163.1"/>
    </source>
</evidence>
<reference evidence="1" key="1">
    <citation type="submission" date="2018-01" db="EMBL/GenBank/DDBJ databases">
        <authorList>
            <person name="Gaut B.S."/>
            <person name="Morton B.R."/>
            <person name="Clegg M.T."/>
            <person name="Duvall M.R."/>
        </authorList>
    </citation>
    <scope>NUCLEOTIDE SEQUENCE</scope>
    <source>
        <strain evidence="1">Cupriavidus taiwanensis STM 8555</strain>
    </source>
</reference>
<proteinExistence type="predicted"/>
<keyword evidence="1" id="KW-0614">Plasmid</keyword>
<accession>A0A375HFJ3</accession>
<sequence>MAGQLRNKIYRAVALSDDDLIRANAFSPKVLRGQPATPGASGMVMQWRMMCGDIRRRASSGNCRDAPWTASFSRSVRPMRVSGAPDRPGNNGSSGALGYSRSRARAEGSPSAIT</sequence>
<name>A0A375HFJ3_9BURK</name>
<dbReference type="AlphaFoldDB" id="A0A375HFJ3"/>
<protein>
    <submittedName>
        <fullName evidence="1">Uncharacterized protein</fullName>
    </submittedName>
</protein>
<dbReference type="EMBL" id="LT984809">
    <property type="protein sequence ID" value="SPD49163.1"/>
    <property type="molecule type" value="Genomic_DNA"/>
</dbReference>